<dbReference type="Gene3D" id="3.40.50.620">
    <property type="entry name" value="HUPs"/>
    <property type="match status" value="1"/>
</dbReference>
<dbReference type="GO" id="GO:0000053">
    <property type="term" value="P:argininosuccinate metabolic process"/>
    <property type="evidence" value="ECO:0007669"/>
    <property type="project" value="TreeGrafter"/>
</dbReference>
<evidence type="ECO:0000259" key="8">
    <source>
        <dbReference type="Pfam" id="PF00764"/>
    </source>
</evidence>
<evidence type="ECO:0000256" key="1">
    <source>
        <dbReference type="ARBA" id="ARBA00004967"/>
    </source>
</evidence>
<feature type="domain" description="Arginosuccinate synthase-like N-terminal" evidence="8">
    <location>
        <begin position="24"/>
        <end position="184"/>
    </location>
</feature>
<dbReference type="GO" id="GO:0005737">
    <property type="term" value="C:cytoplasm"/>
    <property type="evidence" value="ECO:0007669"/>
    <property type="project" value="TreeGrafter"/>
</dbReference>
<dbReference type="PANTHER" id="PTHR11587:SF2">
    <property type="entry name" value="ARGININOSUCCINATE SYNTHASE"/>
    <property type="match status" value="1"/>
</dbReference>
<keyword evidence="7" id="KW-0067">ATP-binding</keyword>
<dbReference type="Gene3D" id="3.90.1260.10">
    <property type="entry name" value="Argininosuccinate synthetase, chain A, domain 2"/>
    <property type="match status" value="1"/>
</dbReference>
<comment type="pathway">
    <text evidence="1">Amino-acid biosynthesis; L-arginine biosynthesis; L-arginine from L-ornithine and carbamoyl phosphate: step 2/3.</text>
</comment>
<dbReference type="InterPro" id="IPR024074">
    <property type="entry name" value="AS_cat/multimer_dom_body"/>
</dbReference>
<dbReference type="PROSITE" id="PS00565">
    <property type="entry name" value="ARGININOSUCCIN_SYN_2"/>
    <property type="match status" value="1"/>
</dbReference>
<keyword evidence="3" id="KW-0055">Arginine biosynthesis</keyword>
<dbReference type="GO" id="GO:0004055">
    <property type="term" value="F:argininosuccinate synthase activity"/>
    <property type="evidence" value="ECO:0007669"/>
    <property type="project" value="UniProtKB-EC"/>
</dbReference>
<dbReference type="InterPro" id="IPR048268">
    <property type="entry name" value="Arginosuc_syn_C"/>
</dbReference>
<dbReference type="CDD" id="cd01999">
    <property type="entry name" value="ASS"/>
    <property type="match status" value="1"/>
</dbReference>
<evidence type="ECO:0000256" key="6">
    <source>
        <dbReference type="ARBA" id="ARBA00022741"/>
    </source>
</evidence>
<dbReference type="InterPro" id="IPR014729">
    <property type="entry name" value="Rossmann-like_a/b/a_fold"/>
</dbReference>
<dbReference type="InterPro" id="IPR018223">
    <property type="entry name" value="Arginosuc_synth_CS"/>
</dbReference>
<dbReference type="EC" id="6.3.4.5" evidence="2"/>
<accession>A0AA36IZG2</accession>
<feature type="domain" description="Arginosuccinate synthase C-terminal" evidence="9">
    <location>
        <begin position="196"/>
        <end position="413"/>
    </location>
</feature>
<evidence type="ECO:0000256" key="2">
    <source>
        <dbReference type="ARBA" id="ARBA00012286"/>
    </source>
</evidence>
<keyword evidence="6" id="KW-0547">Nucleotide-binding</keyword>
<evidence type="ECO:0000256" key="5">
    <source>
        <dbReference type="ARBA" id="ARBA00022605"/>
    </source>
</evidence>
<dbReference type="InterPro" id="IPR048267">
    <property type="entry name" value="Arginosuc_syn_N"/>
</dbReference>
<dbReference type="GO" id="GO:0000050">
    <property type="term" value="P:urea cycle"/>
    <property type="evidence" value="ECO:0007669"/>
    <property type="project" value="TreeGrafter"/>
</dbReference>
<dbReference type="PANTHER" id="PTHR11587">
    <property type="entry name" value="ARGININOSUCCINATE SYNTHASE"/>
    <property type="match status" value="1"/>
</dbReference>
<dbReference type="GO" id="GO:0005524">
    <property type="term" value="F:ATP binding"/>
    <property type="evidence" value="ECO:0007669"/>
    <property type="project" value="UniProtKB-KW"/>
</dbReference>
<evidence type="ECO:0000259" key="9">
    <source>
        <dbReference type="Pfam" id="PF20979"/>
    </source>
</evidence>
<dbReference type="EMBL" id="CAUJNA010003244">
    <property type="protein sequence ID" value="CAJ1396828.1"/>
    <property type="molecule type" value="Genomic_DNA"/>
</dbReference>
<sequence length="434" mass="47133">MAANGLKVSPILKKYVEDGDVVGICVSGGLDSKTVALRLRLAGVKVKCFTADIGQPDEEDMSDVVKKMAPCGVETIVVDLKKEIAEGAFEAVAAQAVYDGGYWQSTGIGRYVTARGLLQTMKKHGCTVLSHGATGRGNDQVRFERYVNVMDPSFKVYAPWRDPVLLEEFPGRSQMLSFLEKHGIGHQIVSQSSKRYSTDANICGLSNEAEDLESMQTPITIVNPIMGVWPKDAPDQQEEVTLKFEKGRCVQINGKAVTPLEAVQLSNQIAGRNGVGLCQALENRILGTKSRGVYEAPGMTLLGHAVSCVYMAVLDRRATALFRQLSTHISDQIYDGRYFDPSTRAALTAVWQLVEPATGTVKLGLHKGHMLFLALTECPHSVYFEEDSSMEASAGLNPASSQGYLEVSSVEAKALAKAGLIDIDSVWAKRQKTK</sequence>
<dbReference type="Pfam" id="PF20979">
    <property type="entry name" value="Arginosuc_syn_C"/>
    <property type="match status" value="1"/>
</dbReference>
<dbReference type="InterPro" id="IPR023434">
    <property type="entry name" value="Arginosuc_synth_type_1_subfam"/>
</dbReference>
<evidence type="ECO:0000313" key="10">
    <source>
        <dbReference type="EMBL" id="CAJ1396828.1"/>
    </source>
</evidence>
<dbReference type="GO" id="GO:0006526">
    <property type="term" value="P:L-arginine biosynthetic process"/>
    <property type="evidence" value="ECO:0007669"/>
    <property type="project" value="UniProtKB-KW"/>
</dbReference>
<evidence type="ECO:0000256" key="7">
    <source>
        <dbReference type="ARBA" id="ARBA00022840"/>
    </source>
</evidence>
<dbReference type="NCBIfam" id="TIGR00032">
    <property type="entry name" value="argG"/>
    <property type="match status" value="1"/>
</dbReference>
<evidence type="ECO:0000256" key="4">
    <source>
        <dbReference type="ARBA" id="ARBA00022598"/>
    </source>
</evidence>
<dbReference type="InterPro" id="IPR001518">
    <property type="entry name" value="Arginosuc_synth"/>
</dbReference>
<organism evidence="10 11">
    <name type="scientific">Effrenium voratum</name>
    <dbReference type="NCBI Taxonomy" id="2562239"/>
    <lineage>
        <taxon>Eukaryota</taxon>
        <taxon>Sar</taxon>
        <taxon>Alveolata</taxon>
        <taxon>Dinophyceae</taxon>
        <taxon>Suessiales</taxon>
        <taxon>Symbiodiniaceae</taxon>
        <taxon>Effrenium</taxon>
    </lineage>
</organism>
<keyword evidence="11" id="KW-1185">Reference proteome</keyword>
<gene>
    <name evidence="10" type="ORF">EVOR1521_LOCUS20970</name>
</gene>
<comment type="caution">
    <text evidence="10">The sequence shown here is derived from an EMBL/GenBank/DDBJ whole genome shotgun (WGS) entry which is preliminary data.</text>
</comment>
<protein>
    <recommendedName>
        <fullName evidence="2">argininosuccinate synthase</fullName>
        <ecNumber evidence="2">6.3.4.5</ecNumber>
    </recommendedName>
</protein>
<dbReference type="Proteomes" id="UP001178507">
    <property type="component" value="Unassembled WGS sequence"/>
</dbReference>
<dbReference type="SUPFAM" id="SSF69864">
    <property type="entry name" value="Argininosuccinate synthetase, C-terminal domain"/>
    <property type="match status" value="1"/>
</dbReference>
<dbReference type="SUPFAM" id="SSF52402">
    <property type="entry name" value="Adenine nucleotide alpha hydrolases-like"/>
    <property type="match status" value="1"/>
</dbReference>
<evidence type="ECO:0000313" key="11">
    <source>
        <dbReference type="Proteomes" id="UP001178507"/>
    </source>
</evidence>
<keyword evidence="4" id="KW-0436">Ligase</keyword>
<reference evidence="10" key="1">
    <citation type="submission" date="2023-08" db="EMBL/GenBank/DDBJ databases">
        <authorList>
            <person name="Chen Y."/>
            <person name="Shah S."/>
            <person name="Dougan E. K."/>
            <person name="Thang M."/>
            <person name="Chan C."/>
        </authorList>
    </citation>
    <scope>NUCLEOTIDE SEQUENCE</scope>
</reference>
<evidence type="ECO:0000256" key="3">
    <source>
        <dbReference type="ARBA" id="ARBA00022571"/>
    </source>
</evidence>
<dbReference type="AlphaFoldDB" id="A0AA36IZG2"/>
<name>A0AA36IZG2_9DINO</name>
<proteinExistence type="predicted"/>
<keyword evidence="5" id="KW-0028">Amino-acid biosynthesis</keyword>
<dbReference type="Pfam" id="PF00764">
    <property type="entry name" value="Arginosuc_synth"/>
    <property type="match status" value="1"/>
</dbReference>